<dbReference type="PANTHER" id="PTHR30146">
    <property type="entry name" value="LACI-RELATED TRANSCRIPTIONAL REPRESSOR"/>
    <property type="match status" value="1"/>
</dbReference>
<proteinExistence type="predicted"/>
<dbReference type="InterPro" id="IPR018060">
    <property type="entry name" value="HTH_AraC"/>
</dbReference>
<dbReference type="GO" id="GO:0003700">
    <property type="term" value="F:DNA-binding transcription factor activity"/>
    <property type="evidence" value="ECO:0007669"/>
    <property type="project" value="InterPro"/>
</dbReference>
<keyword evidence="1" id="KW-0805">Transcription regulation</keyword>
<gene>
    <name evidence="5" type="ORF">JIN87_25705</name>
</gene>
<dbReference type="InterPro" id="IPR028082">
    <property type="entry name" value="Peripla_BP_I"/>
</dbReference>
<dbReference type="Gene3D" id="1.10.10.60">
    <property type="entry name" value="Homeodomain-like"/>
    <property type="match status" value="1"/>
</dbReference>
<dbReference type="InterPro" id="IPR054031">
    <property type="entry name" value="XylR_PBP1"/>
</dbReference>
<dbReference type="SUPFAM" id="SSF53822">
    <property type="entry name" value="Periplasmic binding protein-like I"/>
    <property type="match status" value="1"/>
</dbReference>
<dbReference type="Pfam" id="PF13377">
    <property type="entry name" value="Peripla_BP_3"/>
    <property type="match status" value="1"/>
</dbReference>
<dbReference type="Proteomes" id="UP000617628">
    <property type="component" value="Unassembled WGS sequence"/>
</dbReference>
<dbReference type="Pfam" id="PF22177">
    <property type="entry name" value="PBP1_XylR"/>
    <property type="match status" value="1"/>
</dbReference>
<sequence>MPTSRPRIALLIETSNVYGRELLRGIHSWAGENDANWSFRLVEQGRGAVIPDWLEDWEGDGIIARVEDERIGQALQALGIPVVDVSAGLEQPLFPRVVTNSKRAVELAIEHFQELGIQNYAFCGDRNFHWSRVRERIFYSILEEQGKRPFVRSSRLSKPDTEIGRLAKWLRGLPPRTGVLACYDIRGQEVLEACREAGLRAPDDVAVLGIHNDEILCEFCDPPLSSVTPNARLAGYEAAAVLATLMAGGEADPVKRIDPVGIAKRQSTDLVAIDDPKISAALTFIQENACSGISVQDVLAKVPMARTQLERQFRKFLGRTPREQIERVRMERVKDLLVRSSLPISAIAESAGYEYPEYLTVAFKRRFGESPRDFRAREQR</sequence>
<dbReference type="EMBL" id="JAENIL010000080">
    <property type="protein sequence ID" value="MBK1880306.1"/>
    <property type="molecule type" value="Genomic_DNA"/>
</dbReference>
<organism evidence="5 6">
    <name type="scientific">Pelagicoccus mobilis</name>
    <dbReference type="NCBI Taxonomy" id="415221"/>
    <lineage>
        <taxon>Bacteria</taxon>
        <taxon>Pseudomonadati</taxon>
        <taxon>Verrucomicrobiota</taxon>
        <taxon>Opitutia</taxon>
        <taxon>Puniceicoccales</taxon>
        <taxon>Pelagicoccaceae</taxon>
        <taxon>Pelagicoccus</taxon>
    </lineage>
</organism>
<dbReference type="InterPro" id="IPR009057">
    <property type="entry name" value="Homeodomain-like_sf"/>
</dbReference>
<evidence type="ECO:0000259" key="4">
    <source>
        <dbReference type="PROSITE" id="PS01124"/>
    </source>
</evidence>
<dbReference type="GO" id="GO:0000976">
    <property type="term" value="F:transcription cis-regulatory region binding"/>
    <property type="evidence" value="ECO:0007669"/>
    <property type="project" value="TreeGrafter"/>
</dbReference>
<evidence type="ECO:0000313" key="5">
    <source>
        <dbReference type="EMBL" id="MBK1880306.1"/>
    </source>
</evidence>
<keyword evidence="3" id="KW-0804">Transcription</keyword>
<dbReference type="AlphaFoldDB" id="A0A934S411"/>
<accession>A0A934S411</accession>
<protein>
    <submittedName>
        <fullName evidence="5">DNA-binding transcriptional regulator</fullName>
    </submittedName>
</protein>
<dbReference type="PROSITE" id="PS01124">
    <property type="entry name" value="HTH_ARAC_FAMILY_2"/>
    <property type="match status" value="1"/>
</dbReference>
<dbReference type="SMART" id="SM00342">
    <property type="entry name" value="HTH_ARAC"/>
    <property type="match status" value="1"/>
</dbReference>
<keyword evidence="6" id="KW-1185">Reference proteome</keyword>
<feature type="domain" description="HTH araC/xylS-type" evidence="4">
    <location>
        <begin position="279"/>
        <end position="377"/>
    </location>
</feature>
<reference evidence="5" key="1">
    <citation type="submission" date="2021-01" db="EMBL/GenBank/DDBJ databases">
        <title>Modified the classification status of verrucomicrobia.</title>
        <authorList>
            <person name="Feng X."/>
        </authorList>
    </citation>
    <scope>NUCLEOTIDE SEQUENCE</scope>
    <source>
        <strain evidence="5">KCTC 13126</strain>
    </source>
</reference>
<dbReference type="Pfam" id="PF12833">
    <property type="entry name" value="HTH_18"/>
    <property type="match status" value="1"/>
</dbReference>
<evidence type="ECO:0000256" key="3">
    <source>
        <dbReference type="ARBA" id="ARBA00023163"/>
    </source>
</evidence>
<evidence type="ECO:0000313" key="6">
    <source>
        <dbReference type="Proteomes" id="UP000617628"/>
    </source>
</evidence>
<dbReference type="Gene3D" id="3.40.50.2300">
    <property type="match status" value="2"/>
</dbReference>
<dbReference type="PROSITE" id="PS00041">
    <property type="entry name" value="HTH_ARAC_FAMILY_1"/>
    <property type="match status" value="1"/>
</dbReference>
<dbReference type="InterPro" id="IPR018062">
    <property type="entry name" value="HTH_AraC-typ_CS"/>
</dbReference>
<dbReference type="InterPro" id="IPR046335">
    <property type="entry name" value="LacI/GalR-like_sensor"/>
</dbReference>
<name>A0A934S411_9BACT</name>
<dbReference type="RefSeq" id="WP_200359131.1">
    <property type="nucleotide sequence ID" value="NZ_JAENIL010000080.1"/>
</dbReference>
<dbReference type="PANTHER" id="PTHR30146:SF24">
    <property type="entry name" value="XYLOSE OPERON REGULATORY PROTEIN"/>
    <property type="match status" value="1"/>
</dbReference>
<dbReference type="CDD" id="cd01543">
    <property type="entry name" value="PBP1_XylR"/>
    <property type="match status" value="1"/>
</dbReference>
<keyword evidence="2 5" id="KW-0238">DNA-binding</keyword>
<dbReference type="SUPFAM" id="SSF46689">
    <property type="entry name" value="Homeodomain-like"/>
    <property type="match status" value="1"/>
</dbReference>
<comment type="caution">
    <text evidence="5">The sequence shown here is derived from an EMBL/GenBank/DDBJ whole genome shotgun (WGS) entry which is preliminary data.</text>
</comment>
<evidence type="ECO:0000256" key="2">
    <source>
        <dbReference type="ARBA" id="ARBA00023125"/>
    </source>
</evidence>
<evidence type="ECO:0000256" key="1">
    <source>
        <dbReference type="ARBA" id="ARBA00023015"/>
    </source>
</evidence>